<dbReference type="InterPro" id="IPR016130">
    <property type="entry name" value="Tyr_Pase_AS"/>
</dbReference>
<organism evidence="2 3">
    <name type="scientific">Methylobacterium variabile</name>
    <dbReference type="NCBI Taxonomy" id="298794"/>
    <lineage>
        <taxon>Bacteria</taxon>
        <taxon>Pseudomonadati</taxon>
        <taxon>Pseudomonadota</taxon>
        <taxon>Alphaproteobacteria</taxon>
        <taxon>Hyphomicrobiales</taxon>
        <taxon>Methylobacteriaceae</taxon>
        <taxon>Methylobacterium</taxon>
    </lineage>
</organism>
<dbReference type="InterPro" id="IPR029021">
    <property type="entry name" value="Prot-tyrosine_phosphatase-like"/>
</dbReference>
<feature type="domain" description="Tyrosine specific protein phosphatases" evidence="1">
    <location>
        <begin position="69"/>
        <end position="126"/>
    </location>
</feature>
<dbReference type="InterPro" id="IPR000387">
    <property type="entry name" value="Tyr_Pase_dom"/>
</dbReference>
<comment type="caution">
    <text evidence="2">The sequence shown here is derived from an EMBL/GenBank/DDBJ whole genome shotgun (WGS) entry which is preliminary data.</text>
</comment>
<gene>
    <name evidence="2" type="ORF">VQ02_04480</name>
</gene>
<evidence type="ECO:0000313" key="3">
    <source>
        <dbReference type="Proteomes" id="UP000035955"/>
    </source>
</evidence>
<dbReference type="PROSITE" id="PS50056">
    <property type="entry name" value="TYR_PHOSPHATASE_2"/>
    <property type="match status" value="1"/>
</dbReference>
<dbReference type="PATRIC" id="fig|298794.3.peg.4148"/>
<dbReference type="Gene3D" id="3.90.190.10">
    <property type="entry name" value="Protein tyrosine phosphatase superfamily"/>
    <property type="match status" value="1"/>
</dbReference>
<dbReference type="Proteomes" id="UP000035955">
    <property type="component" value="Unassembled WGS sequence"/>
</dbReference>
<reference evidence="2 3" key="1">
    <citation type="submission" date="2015-03" db="EMBL/GenBank/DDBJ databases">
        <title>Genome sequencing of Methylobacterium variabile DSM 16961.</title>
        <authorList>
            <person name="Chaudhry V."/>
            <person name="Patil P.B."/>
        </authorList>
    </citation>
    <scope>NUCLEOTIDE SEQUENCE [LARGE SCALE GENOMIC DNA]</scope>
    <source>
        <strain evidence="2 3">DSM 16961</strain>
    </source>
</reference>
<sequence length="170" mass="18257">MPRLHVCALSRLPETVETSGARHVVTLINVGTPVTRPPSISETDHLFVGVSDITDALDGHVLPDEEHVRRLLAFVRAWDRAQPLVIHCYAGISRSTAAAFITACALRPDRDEAEIARELREASPSATPNRRLVAVADAMLGRDGRMVAAAAAIGRGADAFEGEPFCLAID</sequence>
<evidence type="ECO:0000313" key="2">
    <source>
        <dbReference type="EMBL" id="KMO42038.1"/>
    </source>
</evidence>
<dbReference type="PROSITE" id="PS00383">
    <property type="entry name" value="TYR_PHOSPHATASE_1"/>
    <property type="match status" value="1"/>
</dbReference>
<dbReference type="SUPFAM" id="SSF52799">
    <property type="entry name" value="(Phosphotyrosine protein) phosphatases II"/>
    <property type="match status" value="1"/>
</dbReference>
<name>A0A0J6T941_9HYPH</name>
<proteinExistence type="predicted"/>
<dbReference type="EMBL" id="LABY01000026">
    <property type="protein sequence ID" value="KMO42038.1"/>
    <property type="molecule type" value="Genomic_DNA"/>
</dbReference>
<evidence type="ECO:0000259" key="1">
    <source>
        <dbReference type="PROSITE" id="PS50056"/>
    </source>
</evidence>
<dbReference type="InterPro" id="IPR000242">
    <property type="entry name" value="PTP_cat"/>
</dbReference>
<protein>
    <submittedName>
        <fullName evidence="2">Protein tyrosine phosphatase</fullName>
    </submittedName>
</protein>
<dbReference type="Pfam" id="PF00102">
    <property type="entry name" value="Y_phosphatase"/>
    <property type="match status" value="1"/>
</dbReference>
<accession>A0A0J6T941</accession>
<dbReference type="OrthoDB" id="9794527at2"/>
<dbReference type="GO" id="GO:0004725">
    <property type="term" value="F:protein tyrosine phosphatase activity"/>
    <property type="evidence" value="ECO:0007669"/>
    <property type="project" value="InterPro"/>
</dbReference>
<dbReference type="AlphaFoldDB" id="A0A0J6T941"/>
<keyword evidence="3" id="KW-1185">Reference proteome</keyword>
<dbReference type="RefSeq" id="WP_048442959.1">
    <property type="nucleotide sequence ID" value="NZ_LABY01000026.1"/>
</dbReference>